<gene>
    <name evidence="3" type="ORF">SU32_02105</name>
</gene>
<organism evidence="3 4">
    <name type="scientific">Ahrensia marina</name>
    <dbReference type="NCBI Taxonomy" id="1514904"/>
    <lineage>
        <taxon>Bacteria</taxon>
        <taxon>Pseudomonadati</taxon>
        <taxon>Pseudomonadota</taxon>
        <taxon>Alphaproteobacteria</taxon>
        <taxon>Hyphomicrobiales</taxon>
        <taxon>Ahrensiaceae</taxon>
        <taxon>Ahrensia</taxon>
    </lineage>
</organism>
<evidence type="ECO:0000256" key="1">
    <source>
        <dbReference type="ARBA" id="ARBA00022603"/>
    </source>
</evidence>
<dbReference type="PROSITE" id="PS00092">
    <property type="entry name" value="N6_MTASE"/>
    <property type="match status" value="1"/>
</dbReference>
<sequence>MRIVGGKYKGRAIASPKAGSNDIRPTTDRARESLFNILQHAYSDKLKGGRVLDIFAGTGALGFEAMSRGASFALFVEMGAQGRGLIRETMHTLGLQGSTKLFRRDATKLGPVGTMELFDLVFMDPPYNRQMGEAALVSLKDGGWLREDALIILEEASKAPFNLPDGFQLIDERSSNTSIVRFIKQIENL</sequence>
<dbReference type="OrthoDB" id="9803017at2"/>
<dbReference type="PANTHER" id="PTHR43542:SF1">
    <property type="entry name" value="METHYLTRANSFERASE"/>
    <property type="match status" value="1"/>
</dbReference>
<evidence type="ECO:0000313" key="4">
    <source>
        <dbReference type="Proteomes" id="UP000038011"/>
    </source>
</evidence>
<dbReference type="PANTHER" id="PTHR43542">
    <property type="entry name" value="METHYLTRANSFERASE"/>
    <property type="match status" value="1"/>
</dbReference>
<dbReference type="GO" id="GO:0008168">
    <property type="term" value="F:methyltransferase activity"/>
    <property type="evidence" value="ECO:0007669"/>
    <property type="project" value="UniProtKB-KW"/>
</dbReference>
<dbReference type="PIRSF" id="PIRSF004553">
    <property type="entry name" value="CHP00095"/>
    <property type="match status" value="1"/>
</dbReference>
<dbReference type="CDD" id="cd02440">
    <property type="entry name" value="AdoMet_MTases"/>
    <property type="match status" value="1"/>
</dbReference>
<evidence type="ECO:0000313" key="3">
    <source>
        <dbReference type="EMBL" id="KPB02568.1"/>
    </source>
</evidence>
<dbReference type="STRING" id="1514904.SU32_02105"/>
<dbReference type="NCBIfam" id="TIGR00095">
    <property type="entry name" value="16S rRNA (guanine(966)-N(2))-methyltransferase RsmD"/>
    <property type="match status" value="1"/>
</dbReference>
<name>A0A0N0E8N4_9HYPH</name>
<dbReference type="Proteomes" id="UP000038011">
    <property type="component" value="Unassembled WGS sequence"/>
</dbReference>
<evidence type="ECO:0000256" key="2">
    <source>
        <dbReference type="ARBA" id="ARBA00022679"/>
    </source>
</evidence>
<dbReference type="AlphaFoldDB" id="A0A0N0E8N4"/>
<dbReference type="EMBL" id="JXMU01000002">
    <property type="protein sequence ID" value="KPB02568.1"/>
    <property type="molecule type" value="Genomic_DNA"/>
</dbReference>
<dbReference type="InterPro" id="IPR029063">
    <property type="entry name" value="SAM-dependent_MTases_sf"/>
</dbReference>
<keyword evidence="4" id="KW-1185">Reference proteome</keyword>
<dbReference type="Gene3D" id="3.40.50.150">
    <property type="entry name" value="Vaccinia Virus protein VP39"/>
    <property type="match status" value="1"/>
</dbReference>
<dbReference type="SUPFAM" id="SSF53335">
    <property type="entry name" value="S-adenosyl-L-methionine-dependent methyltransferases"/>
    <property type="match status" value="1"/>
</dbReference>
<keyword evidence="2 3" id="KW-0808">Transferase</keyword>
<dbReference type="GO" id="GO:0031167">
    <property type="term" value="P:rRNA methylation"/>
    <property type="evidence" value="ECO:0007669"/>
    <property type="project" value="InterPro"/>
</dbReference>
<dbReference type="InterPro" id="IPR004398">
    <property type="entry name" value="RNA_MeTrfase_RsmD"/>
</dbReference>
<accession>A0A0N0E8N4</accession>
<protein>
    <submittedName>
        <fullName evidence="3">DNA methyltransferase</fullName>
    </submittedName>
</protein>
<comment type="caution">
    <text evidence="3">The sequence shown here is derived from an EMBL/GenBank/DDBJ whole genome shotgun (WGS) entry which is preliminary data.</text>
</comment>
<dbReference type="Pfam" id="PF03602">
    <property type="entry name" value="Cons_hypoth95"/>
    <property type="match status" value="1"/>
</dbReference>
<keyword evidence="1 3" id="KW-0489">Methyltransferase</keyword>
<reference evidence="3 4" key="1">
    <citation type="submission" date="2015-01" db="EMBL/GenBank/DDBJ databases">
        <title>Ahrensia donghaiensis sp. nov., a novel dimethylsulphoniopropionate-cleavage bacterium isolated from seawater and emended descriptions of the genus Ahrensia and Ahrensia kielensis.</title>
        <authorList>
            <person name="Liu J."/>
        </authorList>
    </citation>
    <scope>NUCLEOTIDE SEQUENCE [LARGE SCALE GENOMIC DNA]</scope>
    <source>
        <strain evidence="3 4">LZD062</strain>
    </source>
</reference>
<dbReference type="GO" id="GO:0003676">
    <property type="term" value="F:nucleic acid binding"/>
    <property type="evidence" value="ECO:0007669"/>
    <property type="project" value="InterPro"/>
</dbReference>
<dbReference type="RefSeq" id="WP_053997676.1">
    <property type="nucleotide sequence ID" value="NZ_JXMU01000002.1"/>
</dbReference>
<dbReference type="PATRIC" id="fig|1514904.3.peg.1622"/>
<proteinExistence type="predicted"/>
<dbReference type="InterPro" id="IPR002052">
    <property type="entry name" value="DNA_methylase_N6_adenine_CS"/>
</dbReference>